<dbReference type="PROSITE" id="PS50931">
    <property type="entry name" value="HTH_LYSR"/>
    <property type="match status" value="1"/>
</dbReference>
<dbReference type="PANTHER" id="PTHR30118">
    <property type="entry name" value="HTH-TYPE TRANSCRIPTIONAL REGULATOR LEUO-RELATED"/>
    <property type="match status" value="1"/>
</dbReference>
<protein>
    <submittedName>
        <fullName evidence="10">LysR family transcriptional regulator</fullName>
    </submittedName>
</protein>
<dbReference type="Gene3D" id="3.40.190.10">
    <property type="entry name" value="Periplasmic binding protein-like II"/>
    <property type="match status" value="2"/>
</dbReference>
<evidence type="ECO:0000256" key="4">
    <source>
        <dbReference type="ARBA" id="ARBA00022491"/>
    </source>
</evidence>
<name>A0A179BY21_RHILE</name>
<dbReference type="PANTHER" id="PTHR30118:SF6">
    <property type="entry name" value="HTH-TYPE TRANSCRIPTIONAL REGULATOR LEUO"/>
    <property type="match status" value="1"/>
</dbReference>
<proteinExistence type="inferred from homology"/>
<keyword evidence="8" id="KW-0804">Transcription</keyword>
<gene>
    <name evidence="10" type="ORF">A4U53_38565</name>
</gene>
<sequence length="326" mass="36868">MRFKGLDLNLLVALNALMTERKLTAAARSINLSQPAMSAAIGRLRAYFNDELFVMQQRKLVCTPRAEALAPAVRDALLHIQSSILAWDRLVPAESDRRFRIILSDFMALVFFEKVIKRVAREAPGVSFELLSLDDDPDELLRSGDVDFLILPDLFMLAAHPKAKLFDEKLVCVGCPTNQQLRGKLSLERFMSLGHVAAMFGRTLKPSIEQWLLLEHGFKRRIDIVVPGFNLIPSLLLGTNRIATLPLRLVRHFEPTIRLQIVDHPLPSLWFTEAVQWPLLHNSDPGSIWMREIMFQEVSRMEAPAESSTDIDTPMFDSVAAEWCAA</sequence>
<feature type="domain" description="HTH lysR-type" evidence="9">
    <location>
        <begin position="6"/>
        <end position="63"/>
    </location>
</feature>
<accession>A0A179BY21</accession>
<keyword evidence="4" id="KW-0678">Repressor</keyword>
<dbReference type="CDD" id="cd08462">
    <property type="entry name" value="PBP2_NodD"/>
    <property type="match status" value="1"/>
</dbReference>
<organism evidence="10">
    <name type="scientific">Rhizobium leguminosarum</name>
    <dbReference type="NCBI Taxonomy" id="384"/>
    <lineage>
        <taxon>Bacteria</taxon>
        <taxon>Pseudomonadati</taxon>
        <taxon>Pseudomonadota</taxon>
        <taxon>Alphaproteobacteria</taxon>
        <taxon>Hyphomicrobiales</taxon>
        <taxon>Rhizobiaceae</taxon>
        <taxon>Rhizobium/Agrobacterium group</taxon>
        <taxon>Rhizobium</taxon>
    </lineage>
</organism>
<evidence type="ECO:0000256" key="3">
    <source>
        <dbReference type="ARBA" id="ARBA00022458"/>
    </source>
</evidence>
<dbReference type="InterPro" id="IPR037416">
    <property type="entry name" value="NodD_PBP2"/>
</dbReference>
<comment type="function">
    <text evidence="1">NodD regulates the expression of the nodABCFE genes which encode other nodulation proteins. NodD is also a negative regulator of its own expression. Binds flavonoids as inducers.</text>
</comment>
<evidence type="ECO:0000256" key="2">
    <source>
        <dbReference type="ARBA" id="ARBA00009437"/>
    </source>
</evidence>
<dbReference type="SUPFAM" id="SSF53850">
    <property type="entry name" value="Periplasmic binding protein-like II"/>
    <property type="match status" value="1"/>
</dbReference>
<keyword evidence="7" id="KW-0010">Activator</keyword>
<comment type="similarity">
    <text evidence="2">Belongs to the LysR transcriptional regulatory family.</text>
</comment>
<dbReference type="EMBL" id="LWBS01000065">
    <property type="protein sequence ID" value="OAP96245.1"/>
    <property type="molecule type" value="Genomic_DNA"/>
</dbReference>
<evidence type="ECO:0000256" key="5">
    <source>
        <dbReference type="ARBA" id="ARBA00023015"/>
    </source>
</evidence>
<dbReference type="InterPro" id="IPR005119">
    <property type="entry name" value="LysR_subst-bd"/>
</dbReference>
<dbReference type="Pfam" id="PF00126">
    <property type="entry name" value="HTH_1"/>
    <property type="match status" value="1"/>
</dbReference>
<dbReference type="AlphaFoldDB" id="A0A179BY21"/>
<evidence type="ECO:0000256" key="8">
    <source>
        <dbReference type="ARBA" id="ARBA00023163"/>
    </source>
</evidence>
<dbReference type="InterPro" id="IPR050389">
    <property type="entry name" value="LysR-type_TF"/>
</dbReference>
<keyword evidence="6" id="KW-0238">DNA-binding</keyword>
<dbReference type="InterPro" id="IPR000847">
    <property type="entry name" value="LysR_HTH_N"/>
</dbReference>
<evidence type="ECO:0000256" key="7">
    <source>
        <dbReference type="ARBA" id="ARBA00023159"/>
    </source>
</evidence>
<dbReference type="PRINTS" id="PR00039">
    <property type="entry name" value="HTHLYSR"/>
</dbReference>
<evidence type="ECO:0000256" key="1">
    <source>
        <dbReference type="ARBA" id="ARBA00003502"/>
    </source>
</evidence>
<dbReference type="InterPro" id="IPR036388">
    <property type="entry name" value="WH-like_DNA-bd_sf"/>
</dbReference>
<dbReference type="GO" id="GO:0003700">
    <property type="term" value="F:DNA-binding transcription factor activity"/>
    <property type="evidence" value="ECO:0007669"/>
    <property type="project" value="InterPro"/>
</dbReference>
<keyword evidence="5" id="KW-0805">Transcription regulation</keyword>
<reference evidence="10" key="1">
    <citation type="submission" date="2016-04" db="EMBL/GenBank/DDBJ databases">
        <title>Fast-growing isolate from the root nodules of Vavilovia formosa.</title>
        <authorList>
            <person name="Kimeklis A."/>
            <person name="Safronova V."/>
            <person name="Belimov A."/>
            <person name="Andronov E."/>
        </authorList>
    </citation>
    <scope>NUCLEOTIDE SEQUENCE [LARGE SCALE GENOMIC DNA]</scope>
    <source>
        <strain evidence="10">Vaf-46</strain>
    </source>
</reference>
<dbReference type="Pfam" id="PF03466">
    <property type="entry name" value="LysR_substrate"/>
    <property type="match status" value="1"/>
</dbReference>
<evidence type="ECO:0000256" key="6">
    <source>
        <dbReference type="ARBA" id="ARBA00023125"/>
    </source>
</evidence>
<dbReference type="Gene3D" id="1.10.10.10">
    <property type="entry name" value="Winged helix-like DNA-binding domain superfamily/Winged helix DNA-binding domain"/>
    <property type="match status" value="1"/>
</dbReference>
<dbReference type="InterPro" id="IPR036390">
    <property type="entry name" value="WH_DNA-bd_sf"/>
</dbReference>
<keyword evidence="3" id="KW-0536">Nodulation</keyword>
<evidence type="ECO:0000313" key="10">
    <source>
        <dbReference type="EMBL" id="OAP96245.1"/>
    </source>
</evidence>
<comment type="caution">
    <text evidence="10">The sequence shown here is derived from an EMBL/GenBank/DDBJ whole genome shotgun (WGS) entry which is preliminary data.</text>
</comment>
<dbReference type="SUPFAM" id="SSF46785">
    <property type="entry name" value="Winged helix' DNA-binding domain"/>
    <property type="match status" value="1"/>
</dbReference>
<evidence type="ECO:0000259" key="9">
    <source>
        <dbReference type="PROSITE" id="PS50931"/>
    </source>
</evidence>
<dbReference type="GO" id="GO:0003677">
    <property type="term" value="F:DNA binding"/>
    <property type="evidence" value="ECO:0007669"/>
    <property type="project" value="UniProtKB-KW"/>
</dbReference>